<dbReference type="PANTHER" id="PTHR30383:SF5">
    <property type="entry name" value="SGNH HYDROLASE-TYPE ESTERASE DOMAIN-CONTAINING PROTEIN"/>
    <property type="match status" value="1"/>
</dbReference>
<dbReference type="InterPro" id="IPR013830">
    <property type="entry name" value="SGNH_hydro"/>
</dbReference>
<dbReference type="Gene3D" id="3.40.50.1110">
    <property type="entry name" value="SGNH hydrolase"/>
    <property type="match status" value="1"/>
</dbReference>
<dbReference type="OrthoDB" id="9790057at2"/>
<evidence type="ECO:0000313" key="4">
    <source>
        <dbReference type="Proteomes" id="UP000245647"/>
    </source>
</evidence>
<comment type="caution">
    <text evidence="3">The sequence shown here is derived from an EMBL/GenBank/DDBJ whole genome shotgun (WGS) entry which is preliminary data.</text>
</comment>
<dbReference type="PANTHER" id="PTHR30383">
    <property type="entry name" value="THIOESTERASE 1/PROTEASE 1/LYSOPHOSPHOLIPASE L1"/>
    <property type="match status" value="1"/>
</dbReference>
<dbReference type="SUPFAM" id="SSF52266">
    <property type="entry name" value="SGNH hydrolase"/>
    <property type="match status" value="1"/>
</dbReference>
<feature type="chain" id="PRO_5015409239" evidence="1">
    <location>
        <begin position="21"/>
        <end position="225"/>
    </location>
</feature>
<keyword evidence="4" id="KW-1185">Reference proteome</keyword>
<dbReference type="RefSeq" id="WP_109415009.1">
    <property type="nucleotide sequence ID" value="NZ_QEAS01000004.1"/>
</dbReference>
<gene>
    <name evidence="3" type="ORF">DDR33_06755</name>
</gene>
<dbReference type="Pfam" id="PF13472">
    <property type="entry name" value="Lipase_GDSL_2"/>
    <property type="match status" value="1"/>
</dbReference>
<dbReference type="InterPro" id="IPR036514">
    <property type="entry name" value="SGNH_hydro_sf"/>
</dbReference>
<feature type="signal peptide" evidence="1">
    <location>
        <begin position="1"/>
        <end position="20"/>
    </location>
</feature>
<accession>A0A2U2PJF0</accession>
<name>A0A2U2PJF0_9SPHI</name>
<organism evidence="3 4">
    <name type="scientific">Pararcticibacter amylolyticus</name>
    <dbReference type="NCBI Taxonomy" id="2173175"/>
    <lineage>
        <taxon>Bacteria</taxon>
        <taxon>Pseudomonadati</taxon>
        <taxon>Bacteroidota</taxon>
        <taxon>Sphingobacteriia</taxon>
        <taxon>Sphingobacteriales</taxon>
        <taxon>Sphingobacteriaceae</taxon>
        <taxon>Pararcticibacter</taxon>
    </lineage>
</organism>
<dbReference type="EMBL" id="QEAS01000004">
    <property type="protein sequence ID" value="PWG81525.1"/>
    <property type="molecule type" value="Genomic_DNA"/>
</dbReference>
<dbReference type="GO" id="GO:0004622">
    <property type="term" value="F:phosphatidylcholine lysophospholipase activity"/>
    <property type="evidence" value="ECO:0007669"/>
    <property type="project" value="TreeGrafter"/>
</dbReference>
<evidence type="ECO:0000259" key="2">
    <source>
        <dbReference type="Pfam" id="PF13472"/>
    </source>
</evidence>
<evidence type="ECO:0000313" key="3">
    <source>
        <dbReference type="EMBL" id="PWG81525.1"/>
    </source>
</evidence>
<protein>
    <submittedName>
        <fullName evidence="3">Sialate O-acetylesterase</fullName>
    </submittedName>
</protein>
<evidence type="ECO:0000256" key="1">
    <source>
        <dbReference type="SAM" id="SignalP"/>
    </source>
</evidence>
<dbReference type="AlphaFoldDB" id="A0A2U2PJF0"/>
<feature type="domain" description="SGNH hydrolase-type esterase" evidence="2">
    <location>
        <begin position="52"/>
        <end position="213"/>
    </location>
</feature>
<dbReference type="Proteomes" id="UP000245647">
    <property type="component" value="Unassembled WGS sequence"/>
</dbReference>
<dbReference type="InterPro" id="IPR051532">
    <property type="entry name" value="Ester_Hydrolysis_Enzymes"/>
</dbReference>
<sequence>MRYFLFHLAAFALFPFALQAQVDSSYNTTYYQQKVSQYRMFRSEDNKAPVMFLGDSITDIAEWNEIFGISGILNRGISADNTFGVLHRLDDVIRRRPVALYLMIGINDISHDVPDSIIIRNYRNIIKAIRSGSPATRIYVQSILPTNNEFIEFKRHQDKLEHIREVNKALKAGEKEGLYAYVDLYGYFTDRQGKLDRKYTNDGLHLTAAGYALWKSCLINGKYFR</sequence>
<keyword evidence="1" id="KW-0732">Signal</keyword>
<reference evidence="3 4" key="1">
    <citation type="submission" date="2018-04" db="EMBL/GenBank/DDBJ databases">
        <title>Pedobacter chongqingensis sp. nov., isolated from a rottenly hemp rope.</title>
        <authorList>
            <person name="Cai Y."/>
        </authorList>
    </citation>
    <scope>NUCLEOTIDE SEQUENCE [LARGE SCALE GENOMIC DNA]</scope>
    <source>
        <strain evidence="3 4">FJ4-8</strain>
    </source>
</reference>
<proteinExistence type="predicted"/>